<name>A0ABN9NLX3_9MYCO</name>
<keyword evidence="6 14" id="KW-0432">Leucine biosynthesis</keyword>
<dbReference type="NCBIfam" id="NF004016">
    <property type="entry name" value="PRK05478.1"/>
    <property type="match status" value="1"/>
</dbReference>
<feature type="domain" description="Aconitase/3-isopropylmalate dehydratase large subunit alpha/beta/alpha" evidence="16">
    <location>
        <begin position="12"/>
        <end position="462"/>
    </location>
</feature>
<comment type="cofactor">
    <cofactor evidence="14">
        <name>[4Fe-4S] cluster</name>
        <dbReference type="ChEBI" id="CHEBI:49883"/>
    </cofactor>
    <text evidence="14">Binds 1 [4Fe-4S] cluster per subunit.</text>
</comment>
<evidence type="ECO:0000313" key="17">
    <source>
        <dbReference type="EMBL" id="CAJ1506688.1"/>
    </source>
</evidence>
<dbReference type="InterPro" id="IPR018136">
    <property type="entry name" value="Aconitase_4Fe-4S_BS"/>
</dbReference>
<dbReference type="HAMAP" id="MF_01026">
    <property type="entry name" value="LeuC_type1"/>
    <property type="match status" value="1"/>
</dbReference>
<reference evidence="17 18" key="1">
    <citation type="submission" date="2023-08" db="EMBL/GenBank/DDBJ databases">
        <authorList>
            <person name="Folkvardsen B D."/>
            <person name="Norman A."/>
        </authorList>
    </citation>
    <scope>NUCLEOTIDE SEQUENCE [LARGE SCALE GENOMIC DNA]</scope>
    <source>
        <strain evidence="17 18">Mu0053</strain>
    </source>
</reference>
<dbReference type="PROSITE" id="PS01244">
    <property type="entry name" value="ACONITASE_2"/>
    <property type="match status" value="1"/>
</dbReference>
<evidence type="ECO:0000256" key="9">
    <source>
        <dbReference type="ARBA" id="ARBA00022723"/>
    </source>
</evidence>
<accession>A0ABN9NLX3</accession>
<dbReference type="PANTHER" id="PTHR43822:SF9">
    <property type="entry name" value="3-ISOPROPYLMALATE DEHYDRATASE"/>
    <property type="match status" value="1"/>
</dbReference>
<comment type="catalytic activity">
    <reaction evidence="2 14">
        <text>(2R,3S)-3-isopropylmalate = (2S)-2-isopropylmalate</text>
        <dbReference type="Rhea" id="RHEA:32287"/>
        <dbReference type="ChEBI" id="CHEBI:1178"/>
        <dbReference type="ChEBI" id="CHEBI:35121"/>
        <dbReference type="EC" id="4.2.1.33"/>
    </reaction>
</comment>
<comment type="similarity">
    <text evidence="14">Belongs to the aconitase/IPM isomerase family. LeuC type 1 subfamily.</text>
</comment>
<dbReference type="InterPro" id="IPR036008">
    <property type="entry name" value="Aconitase_4Fe-4S_dom"/>
</dbReference>
<evidence type="ECO:0000256" key="8">
    <source>
        <dbReference type="ARBA" id="ARBA00022605"/>
    </source>
</evidence>
<dbReference type="InterPro" id="IPR004430">
    <property type="entry name" value="3-IsopropMal_deHydase_lsu"/>
</dbReference>
<organism evidence="17 18">
    <name type="scientific">[Mycobacterium] burgundiense</name>
    <dbReference type="NCBI Taxonomy" id="3064286"/>
    <lineage>
        <taxon>Bacteria</taxon>
        <taxon>Bacillati</taxon>
        <taxon>Actinomycetota</taxon>
        <taxon>Actinomycetes</taxon>
        <taxon>Mycobacteriales</taxon>
        <taxon>Mycobacteriaceae</taxon>
        <taxon>Mycolicibacterium</taxon>
    </lineage>
</organism>
<evidence type="ECO:0000256" key="3">
    <source>
        <dbReference type="ARBA" id="ARBA00002695"/>
    </source>
</evidence>
<dbReference type="PANTHER" id="PTHR43822">
    <property type="entry name" value="HOMOACONITASE, MITOCHONDRIAL-RELATED"/>
    <property type="match status" value="1"/>
</dbReference>
<dbReference type="Gene3D" id="3.30.499.10">
    <property type="entry name" value="Aconitase, domain 3"/>
    <property type="match status" value="2"/>
</dbReference>
<evidence type="ECO:0000313" key="18">
    <source>
        <dbReference type="Proteomes" id="UP001190465"/>
    </source>
</evidence>
<feature type="region of interest" description="Disordered" evidence="15">
    <location>
        <begin position="424"/>
        <end position="446"/>
    </location>
</feature>
<comment type="pathway">
    <text evidence="4 14">Amino-acid biosynthesis; L-leucine biosynthesis; L-leucine from 3-methyl-2-oxobutanoate: step 2/4.</text>
</comment>
<evidence type="ECO:0000256" key="13">
    <source>
        <dbReference type="ARBA" id="ARBA00023304"/>
    </source>
</evidence>
<dbReference type="EMBL" id="OY726397">
    <property type="protein sequence ID" value="CAJ1506688.1"/>
    <property type="molecule type" value="Genomic_DNA"/>
</dbReference>
<dbReference type="Pfam" id="PF00330">
    <property type="entry name" value="Aconitase"/>
    <property type="match status" value="1"/>
</dbReference>
<dbReference type="RefSeq" id="WP_308478660.1">
    <property type="nucleotide sequence ID" value="NZ_OY726397.1"/>
</dbReference>
<dbReference type="PROSITE" id="PS00450">
    <property type="entry name" value="ACONITASE_1"/>
    <property type="match status" value="1"/>
</dbReference>
<evidence type="ECO:0000256" key="4">
    <source>
        <dbReference type="ARBA" id="ARBA00004729"/>
    </source>
</evidence>
<feature type="compositionally biased region" description="Polar residues" evidence="15">
    <location>
        <begin position="424"/>
        <end position="436"/>
    </location>
</feature>
<evidence type="ECO:0000259" key="16">
    <source>
        <dbReference type="Pfam" id="PF00330"/>
    </source>
</evidence>
<comment type="catalytic activity">
    <reaction evidence="1">
        <text>(2S,3R)-3-hydroxybutane-1,2,3-tricarboxylate = 2-methyl-cis-aconitate + H2O</text>
        <dbReference type="Rhea" id="RHEA:17941"/>
        <dbReference type="ChEBI" id="CHEBI:15377"/>
        <dbReference type="ChEBI" id="CHEBI:57429"/>
        <dbReference type="ChEBI" id="CHEBI:57872"/>
        <dbReference type="EC" id="4.2.1.99"/>
    </reaction>
</comment>
<sequence>MATNTAPRTMAEKVWADHVVASGDGEPDLIYIDLHLVHEVTSPQAFDGLRLAGRPVHRPDLTIATEDHNVPTIDIDKPIADPVSRTQVDTLRRNCAEFGIRLHPMGDAEQGIVHIIGPQLGLTQPGMTVVCGDSHTSTHGAFGALGMGIGTSEVEHVLATQTLPLKPFKTMAVNVDGTLPVGVTAKDIILAVIAKIGTGGGQGYVIEYRGSAIEALSMEGRMTVCNMSIEAGARAGMVAPDQTTYEYLKGRPHAPTGTDWDDAVAAWDRLRTDEGAEFDTEVHLDAASLSPFVTWGTNPGQGVPLSATVPDPELMTDDATKLSAEKALAYMDLQPGTPMREIPVDTVFVGSCTNGRIEDLRATAEVLRGRKVADGVRMLIVPGSMRVRVQAEAEGLGEVFVAAGAEWRQAGCSMCLGMNPDQLSPGQRCASTSNRNFEGRQGKGGRTHLVSPAVAAATAIRGKLSSPDDLN</sequence>
<dbReference type="PRINTS" id="PR00415">
    <property type="entry name" value="ACONITASE"/>
</dbReference>
<feature type="binding site" evidence="14">
    <location>
        <position position="415"/>
    </location>
    <ligand>
        <name>[4Fe-4S] cluster</name>
        <dbReference type="ChEBI" id="CHEBI:49883"/>
    </ligand>
</feature>
<dbReference type="EC" id="4.2.1.33" evidence="14"/>
<keyword evidence="10 14" id="KW-0408">Iron</keyword>
<evidence type="ECO:0000256" key="5">
    <source>
        <dbReference type="ARBA" id="ARBA00005026"/>
    </source>
</evidence>
<dbReference type="InterPro" id="IPR033941">
    <property type="entry name" value="IPMI_cat"/>
</dbReference>
<evidence type="ECO:0000256" key="12">
    <source>
        <dbReference type="ARBA" id="ARBA00023239"/>
    </source>
</evidence>
<dbReference type="GO" id="GO:0003861">
    <property type="term" value="F:3-isopropylmalate dehydratase activity"/>
    <property type="evidence" value="ECO:0007669"/>
    <property type="project" value="UniProtKB-EC"/>
</dbReference>
<evidence type="ECO:0000256" key="1">
    <source>
        <dbReference type="ARBA" id="ARBA00000118"/>
    </source>
</evidence>
<dbReference type="InterPro" id="IPR050067">
    <property type="entry name" value="IPM_dehydratase_rel_enz"/>
</dbReference>
<dbReference type="SUPFAM" id="SSF53732">
    <property type="entry name" value="Aconitase iron-sulfur domain"/>
    <property type="match status" value="1"/>
</dbReference>
<keyword evidence="7 14" id="KW-0004">4Fe-4S</keyword>
<evidence type="ECO:0000256" key="11">
    <source>
        <dbReference type="ARBA" id="ARBA00023014"/>
    </source>
</evidence>
<keyword evidence="18" id="KW-1185">Reference proteome</keyword>
<comment type="pathway">
    <text evidence="5">Organic acid metabolism; propanoate degradation.</text>
</comment>
<keyword evidence="12 14" id="KW-0456">Lyase</keyword>
<evidence type="ECO:0000256" key="2">
    <source>
        <dbReference type="ARBA" id="ARBA00000491"/>
    </source>
</evidence>
<dbReference type="InterPro" id="IPR015931">
    <property type="entry name" value="Acnase/IPM_dHydase_lsu_aba_1/3"/>
</dbReference>
<dbReference type="CDD" id="cd01583">
    <property type="entry name" value="IPMI"/>
    <property type="match status" value="1"/>
</dbReference>
<protein>
    <recommendedName>
        <fullName evidence="14">3-isopropylmalate dehydratase large subunit</fullName>
        <ecNumber evidence="14">4.2.1.33</ecNumber>
    </recommendedName>
    <alternativeName>
        <fullName evidence="14">Alpha-IPM isomerase</fullName>
        <shortName evidence="14">IPMI</shortName>
    </alternativeName>
    <alternativeName>
        <fullName evidence="14">Isopropylmalate isomerase</fullName>
    </alternativeName>
</protein>
<feature type="binding site" evidence="14">
    <location>
        <position position="412"/>
    </location>
    <ligand>
        <name>[4Fe-4S] cluster</name>
        <dbReference type="ChEBI" id="CHEBI:49883"/>
    </ligand>
</feature>
<feature type="binding site" evidence="14">
    <location>
        <position position="352"/>
    </location>
    <ligand>
        <name>[4Fe-4S] cluster</name>
        <dbReference type="ChEBI" id="CHEBI:49883"/>
    </ligand>
</feature>
<keyword evidence="11 14" id="KW-0411">Iron-sulfur</keyword>
<evidence type="ECO:0000256" key="15">
    <source>
        <dbReference type="SAM" id="MobiDB-lite"/>
    </source>
</evidence>
<evidence type="ECO:0000256" key="10">
    <source>
        <dbReference type="ARBA" id="ARBA00023004"/>
    </source>
</evidence>
<evidence type="ECO:0000256" key="14">
    <source>
        <dbReference type="HAMAP-Rule" id="MF_01026"/>
    </source>
</evidence>
<dbReference type="NCBIfam" id="NF009116">
    <property type="entry name" value="PRK12466.1"/>
    <property type="match status" value="1"/>
</dbReference>
<comment type="function">
    <text evidence="3 14">Catalyzes the isomerization between 2-isopropylmalate and 3-isopropylmalate, via the formation of 2-isopropylmaleate.</text>
</comment>
<dbReference type="InterPro" id="IPR001030">
    <property type="entry name" value="Acoase/IPM_deHydtase_lsu_aba"/>
</dbReference>
<evidence type="ECO:0000256" key="6">
    <source>
        <dbReference type="ARBA" id="ARBA00022430"/>
    </source>
</evidence>
<keyword evidence="9 14" id="KW-0479">Metal-binding</keyword>
<evidence type="ECO:0000256" key="7">
    <source>
        <dbReference type="ARBA" id="ARBA00022485"/>
    </source>
</evidence>
<keyword evidence="8 14" id="KW-0028">Amino-acid biosynthesis</keyword>
<proteinExistence type="inferred from homology"/>
<gene>
    <name evidence="14 17" type="primary">leuC</name>
    <name evidence="17" type="ORF">MU0053_003258</name>
</gene>
<dbReference type="NCBIfam" id="TIGR00170">
    <property type="entry name" value="leuC"/>
    <property type="match status" value="1"/>
</dbReference>
<comment type="subunit">
    <text evidence="14">Heterodimer of LeuC and LeuD.</text>
</comment>
<keyword evidence="13 14" id="KW-0100">Branched-chain amino acid biosynthesis</keyword>
<dbReference type="Proteomes" id="UP001190465">
    <property type="component" value="Chromosome"/>
</dbReference>